<feature type="compositionally biased region" description="Basic and acidic residues" evidence="1">
    <location>
        <begin position="373"/>
        <end position="390"/>
    </location>
</feature>
<feature type="compositionally biased region" description="Basic and acidic residues" evidence="1">
    <location>
        <begin position="269"/>
        <end position="285"/>
    </location>
</feature>
<dbReference type="Pfam" id="PF08719">
    <property type="entry name" value="NADAR"/>
    <property type="match status" value="1"/>
</dbReference>
<dbReference type="AlphaFoldDB" id="A0AA36DLE6"/>
<proteinExistence type="predicted"/>
<feature type="compositionally biased region" description="Polar residues" evidence="1">
    <location>
        <begin position="313"/>
        <end position="326"/>
    </location>
</feature>
<feature type="domain" description="NADAR" evidence="2">
    <location>
        <begin position="20"/>
        <end position="188"/>
    </location>
</feature>
<feature type="compositionally biased region" description="Basic and acidic residues" evidence="1">
    <location>
        <begin position="472"/>
        <end position="481"/>
    </location>
</feature>
<feature type="region of interest" description="Disordered" evidence="1">
    <location>
        <begin position="226"/>
        <end position="255"/>
    </location>
</feature>
<feature type="compositionally biased region" description="Basic and acidic residues" evidence="1">
    <location>
        <begin position="417"/>
        <end position="453"/>
    </location>
</feature>
<feature type="compositionally biased region" description="Basic and acidic residues" evidence="1">
    <location>
        <begin position="489"/>
        <end position="499"/>
    </location>
</feature>
<evidence type="ECO:0000313" key="3">
    <source>
        <dbReference type="EMBL" id="CAJ0589381.1"/>
    </source>
</evidence>
<feature type="region of interest" description="Disordered" evidence="1">
    <location>
        <begin position="269"/>
        <end position="333"/>
    </location>
</feature>
<dbReference type="PANTHER" id="PTHR48134:SF2">
    <property type="entry name" value="OS04G0609100 PROTEIN"/>
    <property type="match status" value="1"/>
</dbReference>
<reference evidence="3" key="1">
    <citation type="submission" date="2023-07" db="EMBL/GenBank/DDBJ databases">
        <authorList>
            <consortium name="CYATHOMIX"/>
        </authorList>
    </citation>
    <scope>NUCLEOTIDE SEQUENCE</scope>
    <source>
        <strain evidence="3">N/A</strain>
    </source>
</reference>
<dbReference type="InterPro" id="IPR012816">
    <property type="entry name" value="NADAR"/>
</dbReference>
<feature type="compositionally biased region" description="Basic and acidic residues" evidence="1">
    <location>
        <begin position="399"/>
        <end position="408"/>
    </location>
</feature>
<organism evidence="3 4">
    <name type="scientific">Cylicocyclus nassatus</name>
    <name type="common">Nematode worm</name>
    <dbReference type="NCBI Taxonomy" id="53992"/>
    <lineage>
        <taxon>Eukaryota</taxon>
        <taxon>Metazoa</taxon>
        <taxon>Ecdysozoa</taxon>
        <taxon>Nematoda</taxon>
        <taxon>Chromadorea</taxon>
        <taxon>Rhabditida</taxon>
        <taxon>Rhabditina</taxon>
        <taxon>Rhabditomorpha</taxon>
        <taxon>Strongyloidea</taxon>
        <taxon>Strongylidae</taxon>
        <taxon>Cylicocyclus</taxon>
    </lineage>
</organism>
<feature type="compositionally biased region" description="Basic and acidic residues" evidence="1">
    <location>
        <begin position="230"/>
        <end position="240"/>
    </location>
</feature>
<keyword evidence="4" id="KW-1185">Reference proteome</keyword>
<protein>
    <recommendedName>
        <fullName evidence="2">NADAR domain-containing protein</fullName>
    </recommendedName>
</protein>
<evidence type="ECO:0000259" key="2">
    <source>
        <dbReference type="Pfam" id="PF08719"/>
    </source>
</evidence>
<dbReference type="Proteomes" id="UP001176961">
    <property type="component" value="Unassembled WGS sequence"/>
</dbReference>
<dbReference type="SUPFAM" id="SSF143990">
    <property type="entry name" value="YbiA-like"/>
    <property type="match status" value="1"/>
</dbReference>
<dbReference type="InterPro" id="IPR037238">
    <property type="entry name" value="YbiA-like_sf"/>
</dbReference>
<feature type="region of interest" description="Disordered" evidence="1">
    <location>
        <begin position="353"/>
        <end position="583"/>
    </location>
</feature>
<sequence length="612" mass="69979">MGTRRVSSPNGDFTLFFTIQSPFSNFHPCRFQQTAMDGAKRTFSCVEQYYMYSKALSAGDKTAAERIMSERDPKKMKRIGMELVGFDKDFFFNASSKLILSKILLFFMWDSMSSAVMTSALEAKFTQDSRLRHMLFLTHGSRLVECSPFDSIWGIGLSIDSPDAVNPSKWRGKNRLGNLMDAVREKLWANEEYRAQREEVESQMSLFPGYADLYFSSNITRTRHSIGDTLEGKGEAASPDRRRRSSGEAIRAKRRQAEEELIKAVCVEKRRRSEHDPADTKKTDALEAPSTSAKPTSERENGTLNHHSRSSRSKNITENNNHYSKPSQEEPAKPKVLLDVVDHSIQELLLPGEVLHSDAPTPETNHGTVEEQGGNKDRQEEIAARLRKSCDDEEMEESVAPKDLEIKMRKSLSSRKRTVEEGEKEDAPKKKRRKEEDAGDRRVRKEEDTVDRSRSRRRKSSSLSPPRRFSKTSKEEDDSRSRSRRRSERVKDDKKSEERKHKRRKNGEKSRSRSRDRSKNEKSKTDERKRTSSKEHEKDGKKDRHIHKVNEEKGKAKAHSATPASAQVNTAPKIPQGEMYGPATVTSSKAEKLNNLLNRMKKKQTLQSGLPK</sequence>
<dbReference type="EMBL" id="CATQJL010000001">
    <property type="protein sequence ID" value="CAJ0589381.1"/>
    <property type="molecule type" value="Genomic_DNA"/>
</dbReference>
<feature type="compositionally biased region" description="Basic and acidic residues" evidence="1">
    <location>
        <begin position="507"/>
        <end position="555"/>
    </location>
</feature>
<gene>
    <name evidence="3" type="ORF">CYNAS_LOCUS1364</name>
</gene>
<evidence type="ECO:0000256" key="1">
    <source>
        <dbReference type="SAM" id="MobiDB-lite"/>
    </source>
</evidence>
<dbReference type="CDD" id="cd15457">
    <property type="entry name" value="NADAR"/>
    <property type="match status" value="1"/>
</dbReference>
<dbReference type="NCBIfam" id="TIGR02464">
    <property type="entry name" value="ribofla_fusion"/>
    <property type="match status" value="1"/>
</dbReference>
<name>A0AA36DLE6_CYLNA</name>
<dbReference type="PANTHER" id="PTHR48134">
    <property type="entry name" value="GLYCOPROTEIN 96-92-RELATED-RELATED"/>
    <property type="match status" value="1"/>
</dbReference>
<dbReference type="Gene3D" id="1.10.357.40">
    <property type="entry name" value="YbiA-like"/>
    <property type="match status" value="1"/>
</dbReference>
<evidence type="ECO:0000313" key="4">
    <source>
        <dbReference type="Proteomes" id="UP001176961"/>
    </source>
</evidence>
<accession>A0AA36DLE6</accession>
<comment type="caution">
    <text evidence="3">The sequence shown here is derived from an EMBL/GenBank/DDBJ whole genome shotgun (WGS) entry which is preliminary data.</text>
</comment>